<dbReference type="PANTHER" id="PTHR24321:SF8">
    <property type="entry name" value="ESTRADIOL 17-BETA-DEHYDROGENASE 8-RELATED"/>
    <property type="match status" value="1"/>
</dbReference>
<evidence type="ECO:0000313" key="3">
    <source>
        <dbReference type="EMBL" id="AUG30516.1"/>
    </source>
</evidence>
<gene>
    <name evidence="3" type="ORF">CXR34_14305</name>
</gene>
<evidence type="ECO:0000256" key="2">
    <source>
        <dbReference type="ARBA" id="ARBA00023002"/>
    </source>
</evidence>
<dbReference type="SUPFAM" id="SSF51735">
    <property type="entry name" value="NAD(P)-binding Rossmann-fold domains"/>
    <property type="match status" value="1"/>
</dbReference>
<reference evidence="3 4" key="1">
    <citation type="submission" date="2017-12" db="EMBL/GenBank/DDBJ databases">
        <title>Isolation and characterization of estrogens degradatiion strain Microbacterium hominis SJTG1.</title>
        <authorList>
            <person name="Xiong W."/>
            <person name="Yin C."/>
            <person name="Zheng D."/>
            <person name="Liang R."/>
        </authorList>
    </citation>
    <scope>NUCLEOTIDE SEQUENCE [LARGE SCALE GENOMIC DNA]</scope>
    <source>
        <strain evidence="3 4">SJTG1</strain>
    </source>
</reference>
<dbReference type="CDD" id="cd05233">
    <property type="entry name" value="SDR_c"/>
    <property type="match status" value="1"/>
</dbReference>
<dbReference type="GO" id="GO:0016491">
    <property type="term" value="F:oxidoreductase activity"/>
    <property type="evidence" value="ECO:0007669"/>
    <property type="project" value="UniProtKB-KW"/>
</dbReference>
<name>A0A2K9DTG3_9MICO</name>
<dbReference type="PRINTS" id="PR00081">
    <property type="entry name" value="GDHRDH"/>
</dbReference>
<accession>A0A2K9DTG3</accession>
<dbReference type="InterPro" id="IPR002347">
    <property type="entry name" value="SDR_fam"/>
</dbReference>
<dbReference type="KEGG" id="mhos:CXR34_14305"/>
<evidence type="ECO:0000313" key="4">
    <source>
        <dbReference type="Proteomes" id="UP000233276"/>
    </source>
</evidence>
<keyword evidence="2" id="KW-0560">Oxidoreductase</keyword>
<dbReference type="InterPro" id="IPR036291">
    <property type="entry name" value="NAD(P)-bd_dom_sf"/>
</dbReference>
<sequence>MVDGECAAVCPACRAPLARRALRQDASGGNGSPGEGVVDLHIGGLRAVVSGGAGGIGAAVVRTLEAEGAVVAVIDRVAVPGRLSVVADVRDEAAVAAAVDTAAARLGGIDLLVCAAGISGPVGTPLGRTSLADWDAVMAVNVTGTFLTLRSALPWLAASAQAAVVIVASDSAFVATGGMVPYGASKAAALQLARAAAVELQPDGIRVAAVCPSIVDTPMSRGDLDLATGFSDVAYPVQSADELAGTIVYLLSPAARAIAGTGIVSDFGFSARSAFPA</sequence>
<organism evidence="3 4">
    <name type="scientific">Microbacterium hominis</name>
    <dbReference type="NCBI Taxonomy" id="162426"/>
    <lineage>
        <taxon>Bacteria</taxon>
        <taxon>Bacillati</taxon>
        <taxon>Actinomycetota</taxon>
        <taxon>Actinomycetes</taxon>
        <taxon>Micrococcales</taxon>
        <taxon>Microbacteriaceae</taxon>
        <taxon>Microbacterium</taxon>
    </lineage>
</organism>
<dbReference type="Gene3D" id="3.40.50.720">
    <property type="entry name" value="NAD(P)-binding Rossmann-like Domain"/>
    <property type="match status" value="1"/>
</dbReference>
<proteinExistence type="inferred from homology"/>
<protein>
    <submittedName>
        <fullName evidence="3">Dehydrogenase</fullName>
    </submittedName>
</protein>
<dbReference type="PANTHER" id="PTHR24321">
    <property type="entry name" value="DEHYDROGENASES, SHORT CHAIN"/>
    <property type="match status" value="1"/>
</dbReference>
<dbReference type="EMBL" id="CP025299">
    <property type="protein sequence ID" value="AUG30516.1"/>
    <property type="molecule type" value="Genomic_DNA"/>
</dbReference>
<dbReference type="Pfam" id="PF13561">
    <property type="entry name" value="adh_short_C2"/>
    <property type="match status" value="1"/>
</dbReference>
<dbReference type="AlphaFoldDB" id="A0A2K9DTG3"/>
<evidence type="ECO:0000256" key="1">
    <source>
        <dbReference type="ARBA" id="ARBA00006484"/>
    </source>
</evidence>
<comment type="similarity">
    <text evidence="1">Belongs to the short-chain dehydrogenases/reductases (SDR) family.</text>
</comment>
<dbReference type="PROSITE" id="PS00061">
    <property type="entry name" value="ADH_SHORT"/>
    <property type="match status" value="1"/>
</dbReference>
<dbReference type="InterPro" id="IPR020904">
    <property type="entry name" value="Sc_DH/Rdtase_CS"/>
</dbReference>
<dbReference type="Proteomes" id="UP000233276">
    <property type="component" value="Chromosome"/>
</dbReference>